<evidence type="ECO:0000256" key="9">
    <source>
        <dbReference type="SAM" id="Phobius"/>
    </source>
</evidence>
<feature type="transmembrane region" description="Helical" evidence="9">
    <location>
        <begin position="140"/>
        <end position="157"/>
    </location>
</feature>
<evidence type="ECO:0000256" key="3">
    <source>
        <dbReference type="ARBA" id="ARBA00022676"/>
    </source>
</evidence>
<feature type="domain" description="Glycosyltransferase RgtA/B/C/D-like" evidence="10">
    <location>
        <begin position="90"/>
        <end position="250"/>
    </location>
</feature>
<reference evidence="11 12" key="1">
    <citation type="submission" date="2019-01" db="EMBL/GenBank/DDBJ databases">
        <authorList>
            <person name="Chen W.-M."/>
        </authorList>
    </citation>
    <scope>NUCLEOTIDE SEQUENCE [LARGE SCALE GENOMIC DNA]</scope>
    <source>
        <strain evidence="11 12">FSY-9</strain>
    </source>
</reference>
<feature type="transmembrane region" description="Helical" evidence="9">
    <location>
        <begin position="163"/>
        <end position="181"/>
    </location>
</feature>
<evidence type="ECO:0000313" key="12">
    <source>
        <dbReference type="Proteomes" id="UP000282837"/>
    </source>
</evidence>
<proteinExistence type="predicted"/>
<keyword evidence="7 9" id="KW-0472">Membrane</keyword>
<evidence type="ECO:0000256" key="8">
    <source>
        <dbReference type="SAM" id="MobiDB-lite"/>
    </source>
</evidence>
<dbReference type="EMBL" id="SACO01000014">
    <property type="protein sequence ID" value="RVU03540.1"/>
    <property type="molecule type" value="Genomic_DNA"/>
</dbReference>
<dbReference type="GO" id="GO:0016763">
    <property type="term" value="F:pentosyltransferase activity"/>
    <property type="evidence" value="ECO:0007669"/>
    <property type="project" value="TreeGrafter"/>
</dbReference>
<keyword evidence="5 9" id="KW-0812">Transmembrane</keyword>
<keyword evidence="12" id="KW-1185">Reference proteome</keyword>
<feature type="transmembrane region" description="Helical" evidence="9">
    <location>
        <begin position="109"/>
        <end position="128"/>
    </location>
</feature>
<protein>
    <recommendedName>
        <fullName evidence="10">Glycosyltransferase RgtA/B/C/D-like domain-containing protein</fullName>
    </recommendedName>
</protein>
<comment type="subcellular location">
    <subcellularLocation>
        <location evidence="1">Cell membrane</location>
        <topology evidence="1">Multi-pass membrane protein</topology>
    </subcellularLocation>
</comment>
<dbReference type="InterPro" id="IPR038731">
    <property type="entry name" value="RgtA/B/C-like"/>
</dbReference>
<evidence type="ECO:0000313" key="11">
    <source>
        <dbReference type="EMBL" id="RVU03540.1"/>
    </source>
</evidence>
<evidence type="ECO:0000256" key="5">
    <source>
        <dbReference type="ARBA" id="ARBA00022692"/>
    </source>
</evidence>
<evidence type="ECO:0000256" key="4">
    <source>
        <dbReference type="ARBA" id="ARBA00022679"/>
    </source>
</evidence>
<dbReference type="GO" id="GO:0009103">
    <property type="term" value="P:lipopolysaccharide biosynthetic process"/>
    <property type="evidence" value="ECO:0007669"/>
    <property type="project" value="UniProtKB-ARBA"/>
</dbReference>
<evidence type="ECO:0000256" key="7">
    <source>
        <dbReference type="ARBA" id="ARBA00023136"/>
    </source>
</evidence>
<feature type="transmembrane region" description="Helical" evidence="9">
    <location>
        <begin position="38"/>
        <end position="62"/>
    </location>
</feature>
<keyword evidence="3" id="KW-0328">Glycosyltransferase</keyword>
<gene>
    <name evidence="11" type="ORF">EOE18_15595</name>
</gene>
<organism evidence="11 12">
    <name type="scientific">Novosphingobium umbonatum</name>
    <dbReference type="NCBI Taxonomy" id="1908524"/>
    <lineage>
        <taxon>Bacteria</taxon>
        <taxon>Pseudomonadati</taxon>
        <taxon>Pseudomonadota</taxon>
        <taxon>Alphaproteobacteria</taxon>
        <taxon>Sphingomonadales</taxon>
        <taxon>Sphingomonadaceae</taxon>
        <taxon>Novosphingobium</taxon>
    </lineage>
</organism>
<evidence type="ECO:0000259" key="10">
    <source>
        <dbReference type="Pfam" id="PF13231"/>
    </source>
</evidence>
<keyword evidence="6 9" id="KW-1133">Transmembrane helix</keyword>
<feature type="transmembrane region" description="Helical" evidence="9">
    <location>
        <begin position="237"/>
        <end position="256"/>
    </location>
</feature>
<name>A0A437N0V0_9SPHN</name>
<comment type="caution">
    <text evidence="11">The sequence shown here is derived from an EMBL/GenBank/DDBJ whole genome shotgun (WGS) entry which is preliminary data.</text>
</comment>
<feature type="transmembrane region" description="Helical" evidence="9">
    <location>
        <begin position="321"/>
        <end position="337"/>
    </location>
</feature>
<feature type="transmembrane region" description="Helical" evidence="9">
    <location>
        <begin position="188"/>
        <end position="203"/>
    </location>
</feature>
<dbReference type="PANTHER" id="PTHR33908">
    <property type="entry name" value="MANNOSYLTRANSFERASE YKCB-RELATED"/>
    <property type="match status" value="1"/>
</dbReference>
<evidence type="ECO:0000256" key="2">
    <source>
        <dbReference type="ARBA" id="ARBA00022475"/>
    </source>
</evidence>
<sequence length="547" mass="60218">MSEFLAALPQRLRGAFPEEAERGIGAERRMGLARWQELALVGFAYLLVGLLVRGGTLGFPVIHIDEQFYLLVGDRMLHGAVPFVDIWDRKPVGLFILFAAMRLLGGEGILQYQLVALACVAGTSLVIYRIAREIAPRAGAWWAGVAYQLYLSAFFCFGGQAPVYYNLLIALCALAMVRVWTAPNDRRLFLHGAAIMLVIGVAMQLKYTVLFEGMAFGFALMARARKAGWHTARIAPAAAGWAMTALVPTLAAWGWYVTHGYNDEFIQANFLSIFGRHEDFGGSMFRLFKETMALLPVWVALFWAPRHLPKLAGHAACTQSFLRYWAGAATLGFLIFGTWYDHYVAPLLVPLMIASAPALGQARPLRWITRFMIGLGIVAAAVVTIYNTRHHGTTEQVEAAAATIRAAAVTPQGTGCAYINEGDPILYLMTNTCFVTRYVFPNHLNGMVDVNALGVNAAQEVAHIMATRPQVVVMTVQPSSLPVNWQTRNMIFNELHRDYQLQALLPVGWRGLLIYKLKPATAAPQPEPTPSLLVQNKGKGDGNIALR</sequence>
<dbReference type="OrthoDB" id="345761at2"/>
<feature type="transmembrane region" description="Helical" evidence="9">
    <location>
        <begin position="367"/>
        <end position="386"/>
    </location>
</feature>
<dbReference type="Pfam" id="PF13231">
    <property type="entry name" value="PMT_2"/>
    <property type="match status" value="1"/>
</dbReference>
<dbReference type="PANTHER" id="PTHR33908:SF11">
    <property type="entry name" value="MEMBRANE PROTEIN"/>
    <property type="match status" value="1"/>
</dbReference>
<dbReference type="RefSeq" id="WP_127711213.1">
    <property type="nucleotide sequence ID" value="NZ_SACO01000014.1"/>
</dbReference>
<keyword evidence="4" id="KW-0808">Transferase</keyword>
<dbReference type="InterPro" id="IPR050297">
    <property type="entry name" value="LipidA_mod_glycosyltrf_83"/>
</dbReference>
<accession>A0A437N0V0</accession>
<feature type="region of interest" description="Disordered" evidence="8">
    <location>
        <begin position="521"/>
        <end position="547"/>
    </location>
</feature>
<dbReference type="Proteomes" id="UP000282837">
    <property type="component" value="Unassembled WGS sequence"/>
</dbReference>
<dbReference type="GO" id="GO:0005886">
    <property type="term" value="C:plasma membrane"/>
    <property type="evidence" value="ECO:0007669"/>
    <property type="project" value="UniProtKB-SubCell"/>
</dbReference>
<keyword evidence="2" id="KW-1003">Cell membrane</keyword>
<evidence type="ECO:0000256" key="6">
    <source>
        <dbReference type="ARBA" id="ARBA00022989"/>
    </source>
</evidence>
<evidence type="ECO:0000256" key="1">
    <source>
        <dbReference type="ARBA" id="ARBA00004651"/>
    </source>
</evidence>
<dbReference type="AlphaFoldDB" id="A0A437N0V0"/>